<dbReference type="RefSeq" id="WP_103084751.1">
    <property type="nucleotide sequence ID" value="NZ_MNLH01000003.1"/>
</dbReference>
<dbReference type="EMBL" id="MNLH01000003">
    <property type="protein sequence ID" value="PNS43261.1"/>
    <property type="molecule type" value="Genomic_DNA"/>
</dbReference>
<evidence type="ECO:0000313" key="4">
    <source>
        <dbReference type="Proteomes" id="UP000236146"/>
    </source>
</evidence>
<name>A0A2K1SUQ1_GARVA</name>
<feature type="transmembrane region" description="Helical" evidence="2">
    <location>
        <begin position="100"/>
        <end position="131"/>
    </location>
</feature>
<sequence length="417" mass="45738">MRSKALLASNILASIYIPILFGTTILLIEQISKIRVNIPYMSFEFWILIFKLVQYSSTALTTVFVIVVLALLHVVLFVLAILLGWIAYARKSWGTGLASAIIYLVGSVIFPISLVLVLPIMSIVFGFIGAFDQRKYHKKEKLENNTVEVNLRSHDDHVICQVSQTKVLLPANNSDNFHKDGMNADANNNIDVNHAPTFAGQAPTLVGQDNTLVGQANTLVGQTPALIGQNPNAYENQHMPVTPAQVTSMSAAPQNVINTTSVTDSTSSINTQNEGTNHKNNSFRDYYISLKQSTTKVFQNNVIITKCRTFFKKEYKAIEDTISNIDNNGGSAKNNTKNNVKNNVGNSVRNSARNNAMNSAVNNTRNGARNVNNHVMNVNNGARNINNNATNVNSSGINANNVINVQSNANTNAPYRR</sequence>
<evidence type="ECO:0000256" key="2">
    <source>
        <dbReference type="SAM" id="Phobius"/>
    </source>
</evidence>
<feature type="transmembrane region" description="Helical" evidence="2">
    <location>
        <begin position="7"/>
        <end position="28"/>
    </location>
</feature>
<keyword evidence="2" id="KW-1133">Transmembrane helix</keyword>
<keyword evidence="2" id="KW-0812">Transmembrane</keyword>
<accession>A0A2K1SUQ1</accession>
<keyword evidence="2" id="KW-0472">Membrane</keyword>
<proteinExistence type="predicted"/>
<gene>
    <name evidence="3" type="ORF">BFS05_04270</name>
</gene>
<comment type="caution">
    <text evidence="3">The sequence shown here is derived from an EMBL/GenBank/DDBJ whole genome shotgun (WGS) entry which is preliminary data.</text>
</comment>
<reference evidence="4" key="1">
    <citation type="submission" date="2016-10" db="EMBL/GenBank/DDBJ databases">
        <authorList>
            <person name="Bumgarner R.E."/>
            <person name="Fredricks D.N."/>
            <person name="Srinivasan S."/>
        </authorList>
    </citation>
    <scope>NUCLEOTIDE SEQUENCE [LARGE SCALE GENOMIC DNA]</scope>
    <source>
        <strain evidence="4">KA00225</strain>
    </source>
</reference>
<feature type="region of interest" description="Disordered" evidence="1">
    <location>
        <begin position="328"/>
        <end position="352"/>
    </location>
</feature>
<evidence type="ECO:0000256" key="1">
    <source>
        <dbReference type="SAM" id="MobiDB-lite"/>
    </source>
</evidence>
<dbReference type="Proteomes" id="UP000236146">
    <property type="component" value="Unassembled WGS sequence"/>
</dbReference>
<feature type="transmembrane region" description="Helical" evidence="2">
    <location>
        <begin position="60"/>
        <end position="88"/>
    </location>
</feature>
<feature type="compositionally biased region" description="Low complexity" evidence="1">
    <location>
        <begin position="331"/>
        <end position="352"/>
    </location>
</feature>
<dbReference type="AlphaFoldDB" id="A0A2K1SUQ1"/>
<evidence type="ECO:0000313" key="3">
    <source>
        <dbReference type="EMBL" id="PNS43261.1"/>
    </source>
</evidence>
<organism evidence="3 4">
    <name type="scientific">Gardnerella vaginalis</name>
    <dbReference type="NCBI Taxonomy" id="2702"/>
    <lineage>
        <taxon>Bacteria</taxon>
        <taxon>Bacillati</taxon>
        <taxon>Actinomycetota</taxon>
        <taxon>Actinomycetes</taxon>
        <taxon>Bifidobacteriales</taxon>
        <taxon>Bifidobacteriaceae</taxon>
        <taxon>Gardnerella</taxon>
    </lineage>
</organism>
<protein>
    <submittedName>
        <fullName evidence="3">Uncharacterized protein</fullName>
    </submittedName>
</protein>